<dbReference type="RefSeq" id="XP_003288375.1">
    <property type="nucleotide sequence ID" value="XM_003288327.1"/>
</dbReference>
<evidence type="ECO:0000313" key="3">
    <source>
        <dbReference type="Proteomes" id="UP000001064"/>
    </source>
</evidence>
<evidence type="ECO:0000256" key="1">
    <source>
        <dbReference type="SAM" id="SignalP"/>
    </source>
</evidence>
<accession>F0ZLS7</accession>
<dbReference type="InterPro" id="IPR021837">
    <property type="entry name" value="CfaA/B/C"/>
</dbReference>
<dbReference type="KEGG" id="dpp:DICPUDRAFT_152593"/>
<dbReference type="OrthoDB" id="23608at2759"/>
<dbReference type="Pfam" id="PF11912">
    <property type="entry name" value="CfaA_B_C"/>
    <property type="match status" value="1"/>
</dbReference>
<dbReference type="Proteomes" id="UP000001064">
    <property type="component" value="Unassembled WGS sequence"/>
</dbReference>
<proteinExistence type="predicted"/>
<name>F0ZLS7_DICPU</name>
<sequence length="199" mass="22748">MKVLKALVVFFSFLLAMVHGQYVLLESYEKGSSCSGESLIQGTILTKTCFYDDYISRIFLVSGNKVIERKYVDMQCNQFLEEVVYEPNYCNSTSGDTLKYSILDKIEIPSDVYVTVDYSGACNGHYKDTFINFDYYNLDYCSSYNGVSSKMSCNSTSIFTYTYKNLECSGSPSRTDVTHFLDYCTSYEGTYNHVEFCNK</sequence>
<organism evidence="2 3">
    <name type="scientific">Dictyostelium purpureum</name>
    <name type="common">Slime mold</name>
    <dbReference type="NCBI Taxonomy" id="5786"/>
    <lineage>
        <taxon>Eukaryota</taxon>
        <taxon>Amoebozoa</taxon>
        <taxon>Evosea</taxon>
        <taxon>Eumycetozoa</taxon>
        <taxon>Dictyostelia</taxon>
        <taxon>Dictyosteliales</taxon>
        <taxon>Dictyosteliaceae</taxon>
        <taxon>Dictyostelium</taxon>
    </lineage>
</organism>
<feature type="chain" id="PRO_5003262586" description="SUEL-type lectin domain-containing protein" evidence="1">
    <location>
        <begin position="21"/>
        <end position="199"/>
    </location>
</feature>
<feature type="signal peptide" evidence="1">
    <location>
        <begin position="1"/>
        <end position="20"/>
    </location>
</feature>
<keyword evidence="3" id="KW-1185">Reference proteome</keyword>
<dbReference type="PANTHER" id="PTHR33714">
    <property type="entry name" value="COUNTING FACTOR-ASSOCIATED PROTEIN A-RELATED"/>
    <property type="match status" value="1"/>
</dbReference>
<keyword evidence="1" id="KW-0732">Signal</keyword>
<reference evidence="3" key="1">
    <citation type="journal article" date="2011" name="Genome Biol.">
        <title>Comparative genomics of the social amoebae Dictyostelium discoideum and Dictyostelium purpureum.</title>
        <authorList>
            <consortium name="US DOE Joint Genome Institute (JGI-PGF)"/>
            <person name="Sucgang R."/>
            <person name="Kuo A."/>
            <person name="Tian X."/>
            <person name="Salerno W."/>
            <person name="Parikh A."/>
            <person name="Feasley C.L."/>
            <person name="Dalin E."/>
            <person name="Tu H."/>
            <person name="Huang E."/>
            <person name="Barry K."/>
            <person name="Lindquist E."/>
            <person name="Shapiro H."/>
            <person name="Bruce D."/>
            <person name="Schmutz J."/>
            <person name="Salamov A."/>
            <person name="Fey P."/>
            <person name="Gaudet P."/>
            <person name="Anjard C."/>
            <person name="Babu M.M."/>
            <person name="Basu S."/>
            <person name="Bushmanova Y."/>
            <person name="van der Wel H."/>
            <person name="Katoh-Kurasawa M."/>
            <person name="Dinh C."/>
            <person name="Coutinho P.M."/>
            <person name="Saito T."/>
            <person name="Elias M."/>
            <person name="Schaap P."/>
            <person name="Kay R.R."/>
            <person name="Henrissat B."/>
            <person name="Eichinger L."/>
            <person name="Rivero F."/>
            <person name="Putnam N.H."/>
            <person name="West C.M."/>
            <person name="Loomis W.F."/>
            <person name="Chisholm R.L."/>
            <person name="Shaulsky G."/>
            <person name="Strassmann J.E."/>
            <person name="Queller D.C."/>
            <person name="Kuspa A."/>
            <person name="Grigoriev I.V."/>
        </authorList>
    </citation>
    <scope>NUCLEOTIDE SEQUENCE [LARGE SCALE GENOMIC DNA]</scope>
    <source>
        <strain evidence="3">QSDP1</strain>
    </source>
</reference>
<protein>
    <recommendedName>
        <fullName evidence="4">SUEL-type lectin domain-containing protein</fullName>
    </recommendedName>
</protein>
<dbReference type="InParanoid" id="F0ZLS7"/>
<dbReference type="AlphaFoldDB" id="F0ZLS7"/>
<dbReference type="PANTHER" id="PTHR33714:SF3">
    <property type="entry name" value="COUNTING FACTOR-ASSOCIATED PROTEIN A-RELATED"/>
    <property type="match status" value="1"/>
</dbReference>
<dbReference type="GeneID" id="10501793"/>
<dbReference type="EMBL" id="GL871071">
    <property type="protein sequence ID" value="EGC35123.1"/>
    <property type="molecule type" value="Genomic_DNA"/>
</dbReference>
<dbReference type="VEuPathDB" id="AmoebaDB:DICPUDRAFT_152593"/>
<evidence type="ECO:0000313" key="2">
    <source>
        <dbReference type="EMBL" id="EGC35123.1"/>
    </source>
</evidence>
<evidence type="ECO:0008006" key="4">
    <source>
        <dbReference type="Google" id="ProtNLM"/>
    </source>
</evidence>
<gene>
    <name evidence="2" type="ORF">DICPUDRAFT_152593</name>
</gene>